<dbReference type="InterPro" id="IPR006086">
    <property type="entry name" value="XPG-I_dom"/>
</dbReference>
<dbReference type="SUPFAM" id="SSF47807">
    <property type="entry name" value="5' to 3' exonuclease, C-terminal subdomain"/>
    <property type="match status" value="1"/>
</dbReference>
<keyword evidence="7" id="KW-0255">Endonuclease</keyword>
<feature type="compositionally biased region" description="Gly residues" evidence="14">
    <location>
        <begin position="406"/>
        <end position="416"/>
    </location>
</feature>
<keyword evidence="13" id="KW-0539">Nucleus</keyword>
<dbReference type="GO" id="GO:0004520">
    <property type="term" value="F:DNA endonuclease activity"/>
    <property type="evidence" value="ECO:0007669"/>
    <property type="project" value="TreeGrafter"/>
</dbReference>
<dbReference type="InterPro" id="IPR029060">
    <property type="entry name" value="PIN-like_dom_sf"/>
</dbReference>
<keyword evidence="18" id="KW-1185">Reference proteome</keyword>
<feature type="compositionally biased region" description="Acidic residues" evidence="14">
    <location>
        <begin position="1780"/>
        <end position="1795"/>
    </location>
</feature>
<feature type="compositionally biased region" description="Low complexity" evidence="14">
    <location>
        <begin position="709"/>
        <end position="721"/>
    </location>
</feature>
<feature type="compositionally biased region" description="Polar residues" evidence="14">
    <location>
        <begin position="874"/>
        <end position="890"/>
    </location>
</feature>
<keyword evidence="9" id="KW-0378">Hydrolase</keyword>
<dbReference type="InterPro" id="IPR036279">
    <property type="entry name" value="5-3_exonuclease_C_sf"/>
</dbReference>
<evidence type="ECO:0000256" key="5">
    <source>
        <dbReference type="ARBA" id="ARBA00022722"/>
    </source>
</evidence>
<organism evidence="17 18">
    <name type="scientific">Ectocarpus siliculosus</name>
    <name type="common">Brown alga</name>
    <name type="synonym">Conferva siliculosa</name>
    <dbReference type="NCBI Taxonomy" id="2880"/>
    <lineage>
        <taxon>Eukaryota</taxon>
        <taxon>Sar</taxon>
        <taxon>Stramenopiles</taxon>
        <taxon>Ochrophyta</taxon>
        <taxon>PX clade</taxon>
        <taxon>Phaeophyceae</taxon>
        <taxon>Ectocarpales</taxon>
        <taxon>Ectocarpaceae</taxon>
        <taxon>Ectocarpus</taxon>
    </lineage>
</organism>
<dbReference type="InterPro" id="IPR001044">
    <property type="entry name" value="XPG/Rad2_eukaryotes"/>
</dbReference>
<evidence type="ECO:0000313" key="17">
    <source>
        <dbReference type="EMBL" id="CBJ48609.1"/>
    </source>
</evidence>
<feature type="compositionally biased region" description="Gly residues" evidence="14">
    <location>
        <begin position="257"/>
        <end position="268"/>
    </location>
</feature>
<evidence type="ECO:0000256" key="10">
    <source>
        <dbReference type="ARBA" id="ARBA00022842"/>
    </source>
</evidence>
<feature type="compositionally biased region" description="Gly residues" evidence="14">
    <location>
        <begin position="731"/>
        <end position="747"/>
    </location>
</feature>
<dbReference type="SMART" id="SM00279">
    <property type="entry name" value="HhH2"/>
    <property type="match status" value="1"/>
</dbReference>
<feature type="compositionally biased region" description="Low complexity" evidence="14">
    <location>
        <begin position="1022"/>
        <end position="1036"/>
    </location>
</feature>
<dbReference type="GO" id="GO:0006289">
    <property type="term" value="P:nucleotide-excision repair"/>
    <property type="evidence" value="ECO:0007669"/>
    <property type="project" value="InterPro"/>
</dbReference>
<dbReference type="GO" id="GO:0005634">
    <property type="term" value="C:nucleus"/>
    <property type="evidence" value="ECO:0007669"/>
    <property type="project" value="UniProtKB-SubCell"/>
</dbReference>
<keyword evidence="12" id="KW-0234">DNA repair</keyword>
<protein>
    <submittedName>
        <fullName evidence="17">DNA repair enzyme</fullName>
    </submittedName>
</protein>
<dbReference type="PROSITE" id="PS00842">
    <property type="entry name" value="XPG_2"/>
    <property type="match status" value="1"/>
</dbReference>
<feature type="compositionally biased region" description="Basic residues" evidence="14">
    <location>
        <begin position="548"/>
        <end position="563"/>
    </location>
</feature>
<feature type="compositionally biased region" description="Gly residues" evidence="14">
    <location>
        <begin position="447"/>
        <end position="456"/>
    </location>
</feature>
<dbReference type="PROSITE" id="PS00841">
    <property type="entry name" value="XPG_1"/>
    <property type="match status" value="1"/>
</dbReference>
<feature type="compositionally biased region" description="Gly residues" evidence="14">
    <location>
        <begin position="219"/>
        <end position="230"/>
    </location>
</feature>
<evidence type="ECO:0000259" key="16">
    <source>
        <dbReference type="SMART" id="SM00485"/>
    </source>
</evidence>
<proteinExistence type="inferred from homology"/>
<feature type="compositionally biased region" description="Basic and acidic residues" evidence="14">
    <location>
        <begin position="1284"/>
        <end position="1301"/>
    </location>
</feature>
<evidence type="ECO:0000259" key="15">
    <source>
        <dbReference type="SMART" id="SM00484"/>
    </source>
</evidence>
<evidence type="ECO:0000256" key="8">
    <source>
        <dbReference type="ARBA" id="ARBA00022763"/>
    </source>
</evidence>
<dbReference type="Proteomes" id="UP000002630">
    <property type="component" value="Linkage Group LG21"/>
</dbReference>
<feature type="domain" description="XPG N-terminal" evidence="16">
    <location>
        <begin position="1"/>
        <end position="98"/>
    </location>
</feature>
<feature type="compositionally biased region" description="Low complexity" evidence="14">
    <location>
        <begin position="1714"/>
        <end position="1724"/>
    </location>
</feature>
<feature type="compositionally biased region" description="Low complexity" evidence="14">
    <location>
        <begin position="948"/>
        <end position="965"/>
    </location>
</feature>
<dbReference type="OMA" id="REPFSWA"/>
<feature type="compositionally biased region" description="Acidic residues" evidence="14">
    <location>
        <begin position="1273"/>
        <end position="1283"/>
    </location>
</feature>
<evidence type="ECO:0000256" key="14">
    <source>
        <dbReference type="SAM" id="MobiDB-lite"/>
    </source>
</evidence>
<dbReference type="PANTHER" id="PTHR16171:SF7">
    <property type="entry name" value="DNA REPAIR PROTEIN RAD2"/>
    <property type="match status" value="1"/>
</dbReference>
<comment type="similarity">
    <text evidence="3">Belongs to the XPG/RAD2 endonuclease family. XPG subfamily.</text>
</comment>
<evidence type="ECO:0000256" key="12">
    <source>
        <dbReference type="ARBA" id="ARBA00023204"/>
    </source>
</evidence>
<dbReference type="CDD" id="cd09868">
    <property type="entry name" value="PIN_XPG_RAD2"/>
    <property type="match status" value="2"/>
</dbReference>
<dbReference type="EMBL" id="FN648586">
    <property type="protein sequence ID" value="CBJ48609.1"/>
    <property type="molecule type" value="Genomic_DNA"/>
</dbReference>
<dbReference type="eggNOG" id="KOG2520">
    <property type="taxonomic scope" value="Eukaryota"/>
</dbReference>
<dbReference type="EMBL" id="FN649746">
    <property type="protein sequence ID" value="CBJ48609.1"/>
    <property type="molecule type" value="Genomic_DNA"/>
</dbReference>
<feature type="region of interest" description="Disordered" evidence="14">
    <location>
        <begin position="369"/>
        <end position="432"/>
    </location>
</feature>
<feature type="domain" description="XPG-I" evidence="15">
    <location>
        <begin position="1313"/>
        <end position="1382"/>
    </location>
</feature>
<sequence length="1835" mass="189417">MGIKNLWQLLSPVGRSVSIETLAGKTLAVDVSIWLTQFIKAMRDDDGKVVKNAHIIGTLRRVVKLLFHRIRPVFVFDGGAPALKARTLAARRKLRSEGTDSSVRKTAQRILASQLKKHKAAISAAKRASSQAAVPAFNPVYQGGDMSSAPATAPATTAGTGSGGTATSRATRGGKKQGEEGGVVQPLVSPEEAAGAAGDSDDDDDDDDVDWVDQEVEQGGEGGDGLGVLGAGRHAVVDSDGDEVYEGTNRPGEERGGGAAGVVGGGRSGAAGDVEAAAWAVDTDEEEEEEGGVAWEEVELPERNEDIDPEVIASLPDHVKKQVIEAAKRRQRMRSRAQYMPVAGNPAMYSQTQLSNFLRSNKLNAQILKAQKQDDSDRTGKRIASEAGRRYIMTPAGASGRSGAVSGAGGAAGGTRNGASSVGSSRRRRITDDGDDFKAWSYAGSAGAEGNGGGGVTARPTSLPTNADTDDDDDEEEEAGGFLPESEDAPVARTTDGGTGAPRDEEPSGQPPSGGSVSEEEGGGFLPPPSEEEDSSGPEVPAVDGGKGRTRRRVQLPVHRPKPIGHDLASGGKGKRRRLQRLADADEGKEDEEEDEEEEEEEEQEEDVERPAARRAQPGPDSGAADAIARVLQEEEDRRAAMTLQDEIDPSVSTVGVFADNDDGSGGGGGATGKGDLLPETGANDLDPLGLLGARKARSGSPAATESIADGTAAATKNAAQAPPPSKALGGRSGVGGPLEGGGGSSGGDAEIELDIDLKHLEAGGGRPDLMELFSSSGAATGDVGSGARAGSGAVEEDSDEDFDGFVDDDDDDADEEERDRASSQVSAQGATASYTNEAALQRSVDMASRMAGWAGRVVERVLKEHRKPPGSAAGSSSLHRAARTTSASVPGTGPRNGESSTIRTGPAASGVGSHAAAQSASDERRRLEITGGNAGATTTSIDIGRQTSGSASTAAPTTATTSSSNDNGRQASGDAARPPSPGAGRGRQQRGAAVDAPADPKGTAHPHSESRSRPEIGGELTAPADTAAVTAPAVARGSEGKNDEGRGAVGTGNMAEDGYRDVESVFSESDGERGPPGPLGQRTPAGVSREAAGARGTATGEGFPPRTEAEEPEGAEEASGEAVAAPGPGATSASSSASPPDPAEGVTASKEKGGESARVGVLPQAIPPRAAAAESLGQGQRGGHDATEVDENACAKGEPVAEGPTSATRKYSPPRGNDGDEVGGGGTDSLFAPSVRGDTRPGPSRVGTAAGGGGIEANGDGEGVMGTSYLEGMDEDELEEESEKLKREGNKAQRDAETVTEEMKEEVMDLLKLFGVPYVVAPMEAEAQCCVLEQLRLVDGTVTDDSDAFAFGGRAVYKNIFSDRKFVEAYLLPDAEKDLGVGTDEVVALALLLGSDYTEGVRGVGIVNAMEVINAFPLEGKGAHHGLSKFKKWIDGFDPLLDQELEGLTKRGSQKEIDGLSLEMKFHLKHRTARNRWTVPDGFPSEEVINAYNNPQVDRSEEPFSWAAPDVDGLMALCQRVLGWDRDQSDGLLMPMVKELDRGSFAQSRIDRYFMAYHDNKRVAAIKSKRLRTAVEDLAQGSSEVITVDGSAVGKVNAKSAKKKRKRGDKSQKEQENNDSDDAPSGKTKRRQRGAAGTSPESTVRDGDDEDEDEDDDDTQIDQPTVSSQPSPSPRTGTRGATARAKRSRPPPTPAKNTDASGGGNGGRRSARSNRNASAGSAATPANGGQGQSKRNTRATLSGGEVGTPAPPPGKRRNPRRVVASSGGAGAGGGSEPGSDVEGEDGIDEEDDADYVGSDSDNDSSSGSGDGNGDDGSVGRMSGESQTKPRRQNK</sequence>
<dbReference type="Pfam" id="PF00752">
    <property type="entry name" value="XPG_N"/>
    <property type="match status" value="1"/>
</dbReference>
<evidence type="ECO:0000256" key="4">
    <source>
        <dbReference type="ARBA" id="ARBA00022553"/>
    </source>
</evidence>
<dbReference type="PRINTS" id="PR00853">
    <property type="entry name" value="XPGRADSUPER"/>
</dbReference>
<dbReference type="PANTHER" id="PTHR16171">
    <property type="entry name" value="DNA REPAIR PROTEIN COMPLEMENTING XP-G CELLS-RELATED"/>
    <property type="match status" value="1"/>
</dbReference>
<feature type="compositionally biased region" description="Basic and acidic residues" evidence="14">
    <location>
        <begin position="1007"/>
        <end position="1017"/>
    </location>
</feature>
<feature type="compositionally biased region" description="Low complexity" evidence="14">
    <location>
        <begin position="396"/>
        <end position="405"/>
    </location>
</feature>
<feature type="compositionally biased region" description="Low complexity" evidence="14">
    <location>
        <begin position="1090"/>
        <end position="1103"/>
    </location>
</feature>
<dbReference type="GO" id="GO:0003697">
    <property type="term" value="F:single-stranded DNA binding"/>
    <property type="evidence" value="ECO:0007669"/>
    <property type="project" value="InterPro"/>
</dbReference>
<evidence type="ECO:0000256" key="7">
    <source>
        <dbReference type="ARBA" id="ARBA00022759"/>
    </source>
</evidence>
<feature type="compositionally biased region" description="Polar residues" evidence="14">
    <location>
        <begin position="824"/>
        <end position="838"/>
    </location>
</feature>
<name>D7FZY4_ECTSI</name>
<evidence type="ECO:0000256" key="11">
    <source>
        <dbReference type="ARBA" id="ARBA00023128"/>
    </source>
</evidence>
<feature type="compositionally biased region" description="Acidic residues" evidence="14">
    <location>
        <begin position="795"/>
        <end position="818"/>
    </location>
</feature>
<evidence type="ECO:0000256" key="1">
    <source>
        <dbReference type="ARBA" id="ARBA00001946"/>
    </source>
</evidence>
<dbReference type="SMART" id="SM00484">
    <property type="entry name" value="XPGI"/>
    <property type="match status" value="1"/>
</dbReference>
<dbReference type="PRINTS" id="PR00066">
    <property type="entry name" value="XRODRMPGMNTG"/>
</dbReference>
<feature type="region of interest" description="Disordered" evidence="14">
    <location>
        <begin position="1595"/>
        <end position="1835"/>
    </location>
</feature>
<dbReference type="InterPro" id="IPR008918">
    <property type="entry name" value="HhH2"/>
</dbReference>
<dbReference type="SMART" id="SM00485">
    <property type="entry name" value="XPGN"/>
    <property type="match status" value="1"/>
</dbReference>
<dbReference type="STRING" id="2880.D7FZY4"/>
<keyword evidence="4" id="KW-0597">Phosphoprotein</keyword>
<keyword evidence="6" id="KW-0479">Metal-binding</keyword>
<feature type="compositionally biased region" description="Basic and acidic residues" evidence="14">
    <location>
        <begin position="371"/>
        <end position="389"/>
    </location>
</feature>
<feature type="compositionally biased region" description="Acidic residues" evidence="14">
    <location>
        <begin position="468"/>
        <end position="479"/>
    </location>
</feature>
<feature type="compositionally biased region" description="Acidic residues" evidence="14">
    <location>
        <begin position="199"/>
        <end position="218"/>
    </location>
</feature>
<dbReference type="Gene3D" id="3.40.50.1010">
    <property type="entry name" value="5'-nuclease"/>
    <property type="match status" value="2"/>
</dbReference>
<feature type="compositionally biased region" description="Low complexity" evidence="14">
    <location>
        <begin position="147"/>
        <end position="171"/>
    </location>
</feature>
<evidence type="ECO:0000313" key="18">
    <source>
        <dbReference type="Proteomes" id="UP000002630"/>
    </source>
</evidence>
<feature type="compositionally biased region" description="Gly residues" evidence="14">
    <location>
        <begin position="664"/>
        <end position="673"/>
    </location>
</feature>
<feature type="region of interest" description="Disordered" evidence="14">
    <location>
        <begin position="445"/>
        <end position="838"/>
    </location>
</feature>
<feature type="region of interest" description="Disordered" evidence="14">
    <location>
        <begin position="863"/>
        <end position="1301"/>
    </location>
</feature>
<reference evidence="17 18" key="1">
    <citation type="journal article" date="2010" name="Nature">
        <title>The Ectocarpus genome and the independent evolution of multicellularity in brown algae.</title>
        <authorList>
            <person name="Cock J.M."/>
            <person name="Sterck L."/>
            <person name="Rouze P."/>
            <person name="Scornet D."/>
            <person name="Allen A.E."/>
            <person name="Amoutzias G."/>
            <person name="Anthouard V."/>
            <person name="Artiguenave F."/>
            <person name="Aury J.M."/>
            <person name="Badger J.H."/>
            <person name="Beszteri B."/>
            <person name="Billiau K."/>
            <person name="Bonnet E."/>
            <person name="Bothwell J.H."/>
            <person name="Bowler C."/>
            <person name="Boyen C."/>
            <person name="Brownlee C."/>
            <person name="Carrano C.J."/>
            <person name="Charrier B."/>
            <person name="Cho G.Y."/>
            <person name="Coelho S.M."/>
            <person name="Collen J."/>
            <person name="Corre E."/>
            <person name="Da Silva C."/>
            <person name="Delage L."/>
            <person name="Delaroque N."/>
            <person name="Dittami S.M."/>
            <person name="Doulbeau S."/>
            <person name="Elias M."/>
            <person name="Farnham G."/>
            <person name="Gachon C.M."/>
            <person name="Gschloessl B."/>
            <person name="Heesch S."/>
            <person name="Jabbari K."/>
            <person name="Jubin C."/>
            <person name="Kawai H."/>
            <person name="Kimura K."/>
            <person name="Kloareg B."/>
            <person name="Kupper F.C."/>
            <person name="Lang D."/>
            <person name="Le Bail A."/>
            <person name="Leblanc C."/>
            <person name="Lerouge P."/>
            <person name="Lohr M."/>
            <person name="Lopez P.J."/>
            <person name="Martens C."/>
            <person name="Maumus F."/>
            <person name="Michel G."/>
            <person name="Miranda-Saavedra D."/>
            <person name="Morales J."/>
            <person name="Moreau H."/>
            <person name="Motomura T."/>
            <person name="Nagasato C."/>
            <person name="Napoli C.A."/>
            <person name="Nelson D.R."/>
            <person name="Nyvall-Collen P."/>
            <person name="Peters A.F."/>
            <person name="Pommier C."/>
            <person name="Potin P."/>
            <person name="Poulain J."/>
            <person name="Quesneville H."/>
            <person name="Read B."/>
            <person name="Rensing S.A."/>
            <person name="Ritter A."/>
            <person name="Rousvoal S."/>
            <person name="Samanta M."/>
            <person name="Samson G."/>
            <person name="Schroeder D.C."/>
            <person name="Segurens B."/>
            <person name="Strittmatter M."/>
            <person name="Tonon T."/>
            <person name="Tregear J.W."/>
            <person name="Valentin K."/>
            <person name="von Dassow P."/>
            <person name="Yamagishi T."/>
            <person name="Van de Peer Y."/>
            <person name="Wincker P."/>
        </authorList>
    </citation>
    <scope>NUCLEOTIDE SEQUENCE [LARGE SCALE GENOMIC DNA]</scope>
    <source>
        <strain evidence="18">Ec32 / CCAP1310/4</strain>
    </source>
</reference>
<dbReference type="OrthoDB" id="31113at2759"/>
<evidence type="ECO:0000256" key="2">
    <source>
        <dbReference type="ARBA" id="ARBA00004123"/>
    </source>
</evidence>
<accession>D7FZY4</accession>
<feature type="compositionally biased region" description="Gly residues" evidence="14">
    <location>
        <begin position="1250"/>
        <end position="1265"/>
    </location>
</feature>
<dbReference type="InParanoid" id="D7FZY4"/>
<comment type="subcellular location">
    <subcellularLocation>
        <location evidence="2">Nucleus</location>
    </subcellularLocation>
</comment>
<feature type="compositionally biased region" description="Low complexity" evidence="14">
    <location>
        <begin position="1121"/>
        <end position="1139"/>
    </location>
</feature>
<evidence type="ECO:0000256" key="3">
    <source>
        <dbReference type="ARBA" id="ARBA00005283"/>
    </source>
</evidence>
<feature type="compositionally biased region" description="Low complexity" evidence="14">
    <location>
        <begin position="1797"/>
        <end position="1808"/>
    </location>
</feature>
<dbReference type="InterPro" id="IPR019974">
    <property type="entry name" value="XPG_CS"/>
</dbReference>
<feature type="compositionally biased region" description="Acidic residues" evidence="14">
    <location>
        <begin position="1111"/>
        <end position="1120"/>
    </location>
</feature>
<keyword evidence="10" id="KW-0460">Magnesium</keyword>
<feature type="compositionally biased region" description="Acidic residues" evidence="14">
    <location>
        <begin position="1648"/>
        <end position="1661"/>
    </location>
</feature>
<dbReference type="SUPFAM" id="SSF88723">
    <property type="entry name" value="PIN domain-like"/>
    <property type="match status" value="1"/>
</dbReference>
<keyword evidence="5" id="KW-0540">Nuclease</keyword>
<feature type="region of interest" description="Disordered" evidence="14">
    <location>
        <begin position="145"/>
        <end position="268"/>
    </location>
</feature>
<dbReference type="Gene3D" id="1.10.150.20">
    <property type="entry name" value="5' to 3' exonuclease, C-terminal subdomain"/>
    <property type="match status" value="1"/>
</dbReference>
<evidence type="ECO:0000256" key="6">
    <source>
        <dbReference type="ARBA" id="ARBA00022723"/>
    </source>
</evidence>
<comment type="cofactor">
    <cofactor evidence="1">
        <name>Mg(2+)</name>
        <dbReference type="ChEBI" id="CHEBI:18420"/>
    </cofactor>
</comment>
<dbReference type="InterPro" id="IPR006084">
    <property type="entry name" value="XPG/Rad2"/>
</dbReference>
<feature type="compositionally biased region" description="Acidic residues" evidence="14">
    <location>
        <begin position="587"/>
        <end position="608"/>
    </location>
</feature>
<dbReference type="GO" id="GO:0046872">
    <property type="term" value="F:metal ion binding"/>
    <property type="evidence" value="ECO:0007669"/>
    <property type="project" value="UniProtKB-KW"/>
</dbReference>
<dbReference type="InterPro" id="IPR006085">
    <property type="entry name" value="XPG_DNA_repair_N"/>
</dbReference>
<evidence type="ECO:0000256" key="13">
    <source>
        <dbReference type="ARBA" id="ARBA00023242"/>
    </source>
</evidence>
<keyword evidence="11" id="KW-0496">Mitochondrion</keyword>
<dbReference type="CDD" id="cd09904">
    <property type="entry name" value="H3TH_XPG"/>
    <property type="match status" value="1"/>
</dbReference>
<keyword evidence="8" id="KW-0227">DNA damage</keyword>
<feature type="compositionally biased region" description="Gly residues" evidence="14">
    <location>
        <begin position="1768"/>
        <end position="1777"/>
    </location>
</feature>
<gene>
    <name evidence="17" type="ORF">Esi_0039_0074</name>
</gene>
<dbReference type="GO" id="GO:0016788">
    <property type="term" value="F:hydrolase activity, acting on ester bonds"/>
    <property type="evidence" value="ECO:0007669"/>
    <property type="project" value="InterPro"/>
</dbReference>
<dbReference type="Pfam" id="PF00867">
    <property type="entry name" value="XPG_I"/>
    <property type="match status" value="1"/>
</dbReference>
<evidence type="ECO:0000256" key="9">
    <source>
        <dbReference type="ARBA" id="ARBA00022801"/>
    </source>
</evidence>